<evidence type="ECO:0000313" key="6">
    <source>
        <dbReference type="EMBL" id="MXN64262.1"/>
    </source>
</evidence>
<comment type="caution">
    <text evidence="6">The sequence shown here is derived from an EMBL/GenBank/DDBJ whole genome shotgun (WGS) entry which is preliminary data.</text>
</comment>
<dbReference type="PROSITE" id="PS50893">
    <property type="entry name" value="ABC_TRANSPORTER_2"/>
    <property type="match status" value="1"/>
</dbReference>
<keyword evidence="4 6" id="KW-0067">ATP-binding</keyword>
<accession>A0A7X3S6W6</accession>
<dbReference type="PANTHER" id="PTHR43423">
    <property type="entry name" value="ABC TRANSPORTER I FAMILY MEMBER 17"/>
    <property type="match status" value="1"/>
</dbReference>
<proteinExistence type="inferred from homology"/>
<evidence type="ECO:0000259" key="5">
    <source>
        <dbReference type="PROSITE" id="PS50893"/>
    </source>
</evidence>
<evidence type="ECO:0000256" key="3">
    <source>
        <dbReference type="ARBA" id="ARBA00022741"/>
    </source>
</evidence>
<keyword evidence="2" id="KW-0813">Transport</keyword>
<dbReference type="Proteomes" id="UP000433101">
    <property type="component" value="Unassembled WGS sequence"/>
</dbReference>
<dbReference type="InterPro" id="IPR017871">
    <property type="entry name" value="ABC_transporter-like_CS"/>
</dbReference>
<evidence type="ECO:0000256" key="2">
    <source>
        <dbReference type="ARBA" id="ARBA00022448"/>
    </source>
</evidence>
<dbReference type="Pfam" id="PF00005">
    <property type="entry name" value="ABC_tran"/>
    <property type="match status" value="1"/>
</dbReference>
<keyword evidence="7" id="KW-1185">Reference proteome</keyword>
<dbReference type="GO" id="GO:0016887">
    <property type="term" value="F:ATP hydrolysis activity"/>
    <property type="evidence" value="ECO:0007669"/>
    <property type="project" value="InterPro"/>
</dbReference>
<dbReference type="InterPro" id="IPR003593">
    <property type="entry name" value="AAA+_ATPase"/>
</dbReference>
<reference evidence="6 7" key="1">
    <citation type="submission" date="2019-12" db="EMBL/GenBank/DDBJ databases">
        <authorList>
            <person name="Li M."/>
        </authorList>
    </citation>
    <scope>NUCLEOTIDE SEQUENCE [LARGE SCALE GENOMIC DNA]</scope>
    <source>
        <strain evidence="6 7">GBMRC 2046</strain>
    </source>
</reference>
<dbReference type="RefSeq" id="WP_160774506.1">
    <property type="nucleotide sequence ID" value="NZ_WUMV01000002.1"/>
</dbReference>
<dbReference type="PANTHER" id="PTHR43423:SF1">
    <property type="entry name" value="ABC TRANSPORTER I FAMILY MEMBER 17"/>
    <property type="match status" value="1"/>
</dbReference>
<dbReference type="SUPFAM" id="SSF52540">
    <property type="entry name" value="P-loop containing nucleoside triphosphate hydrolases"/>
    <property type="match status" value="1"/>
</dbReference>
<protein>
    <submittedName>
        <fullName evidence="6">ATP-binding cassette domain-containing protein</fullName>
    </submittedName>
</protein>
<name>A0A7X3S6W6_9HYPH</name>
<dbReference type="InterPro" id="IPR003439">
    <property type="entry name" value="ABC_transporter-like_ATP-bd"/>
</dbReference>
<gene>
    <name evidence="6" type="ORF">GR183_05050</name>
</gene>
<dbReference type="Gene3D" id="3.40.50.300">
    <property type="entry name" value="P-loop containing nucleotide triphosphate hydrolases"/>
    <property type="match status" value="1"/>
</dbReference>
<evidence type="ECO:0000256" key="4">
    <source>
        <dbReference type="ARBA" id="ARBA00022840"/>
    </source>
</evidence>
<evidence type="ECO:0000256" key="1">
    <source>
        <dbReference type="ARBA" id="ARBA00005417"/>
    </source>
</evidence>
<dbReference type="PROSITE" id="PS00211">
    <property type="entry name" value="ABC_TRANSPORTER_1"/>
    <property type="match status" value="1"/>
</dbReference>
<dbReference type="GO" id="GO:0005524">
    <property type="term" value="F:ATP binding"/>
    <property type="evidence" value="ECO:0007669"/>
    <property type="project" value="UniProtKB-KW"/>
</dbReference>
<dbReference type="EMBL" id="WUMV01000002">
    <property type="protein sequence ID" value="MXN64262.1"/>
    <property type="molecule type" value="Genomic_DNA"/>
</dbReference>
<comment type="similarity">
    <text evidence="1">Belongs to the ABC transporter superfamily.</text>
</comment>
<dbReference type="InterPro" id="IPR027417">
    <property type="entry name" value="P-loop_NTPase"/>
</dbReference>
<evidence type="ECO:0000313" key="7">
    <source>
        <dbReference type="Proteomes" id="UP000433101"/>
    </source>
</evidence>
<keyword evidence="3" id="KW-0547">Nucleotide-binding</keyword>
<organism evidence="6 7">
    <name type="scientific">Stappia sediminis</name>
    <dbReference type="NCBI Taxonomy" id="2692190"/>
    <lineage>
        <taxon>Bacteria</taxon>
        <taxon>Pseudomonadati</taxon>
        <taxon>Pseudomonadota</taxon>
        <taxon>Alphaproteobacteria</taxon>
        <taxon>Hyphomicrobiales</taxon>
        <taxon>Stappiaceae</taxon>
        <taxon>Stappia</taxon>
    </lineage>
</organism>
<sequence>MHDAAALREVLPRAVPRRAISNVGHHTLSVRNLSFAIDGHKILKNISFDLPGDELTVLMGPNGAGKSVLLRLLHGLIAPSNGTILWNGEPIDRSIRKIQAMVFQKPVLLRRSVLSNLRFVMGLRGLAKSRSELQPILKRLHLEALADRPARLLSGGEQQRLALARALALKPKILFLDEPCANLDPASVQLIEDTIKQEKVQGTKIILVTHDILQARRLAEQLVFLHRGEVAEITPADIFFDAPTSKEARAYLDGRILI</sequence>
<dbReference type="AlphaFoldDB" id="A0A7X3S6W6"/>
<feature type="domain" description="ABC transporter" evidence="5">
    <location>
        <begin position="28"/>
        <end position="252"/>
    </location>
</feature>
<dbReference type="SMART" id="SM00382">
    <property type="entry name" value="AAA"/>
    <property type="match status" value="1"/>
</dbReference>